<evidence type="ECO:0000313" key="1">
    <source>
        <dbReference type="EnsemblMetazoa" id="MESCA001158-PA"/>
    </source>
</evidence>
<name>T1GCY5_MEGSC</name>
<keyword evidence="2" id="KW-1185">Reference proteome</keyword>
<dbReference type="EMBL" id="CAQQ02141650">
    <property type="status" value="NOT_ANNOTATED_CDS"/>
    <property type="molecule type" value="Genomic_DNA"/>
</dbReference>
<dbReference type="HOGENOM" id="CLU_3406724_0_0_1"/>
<proteinExistence type="predicted"/>
<reference evidence="1" key="2">
    <citation type="submission" date="2015-06" db="UniProtKB">
        <authorList>
            <consortium name="EnsemblMetazoa"/>
        </authorList>
    </citation>
    <scope>IDENTIFICATION</scope>
</reference>
<organism evidence="1 2">
    <name type="scientific">Megaselia scalaris</name>
    <name type="common">Humpbacked fly</name>
    <name type="synonym">Phora scalaris</name>
    <dbReference type="NCBI Taxonomy" id="36166"/>
    <lineage>
        <taxon>Eukaryota</taxon>
        <taxon>Metazoa</taxon>
        <taxon>Ecdysozoa</taxon>
        <taxon>Arthropoda</taxon>
        <taxon>Hexapoda</taxon>
        <taxon>Insecta</taxon>
        <taxon>Pterygota</taxon>
        <taxon>Neoptera</taxon>
        <taxon>Endopterygota</taxon>
        <taxon>Diptera</taxon>
        <taxon>Brachycera</taxon>
        <taxon>Muscomorpha</taxon>
        <taxon>Platypezoidea</taxon>
        <taxon>Phoridae</taxon>
        <taxon>Megaseliini</taxon>
        <taxon>Megaselia</taxon>
    </lineage>
</organism>
<dbReference type="EnsemblMetazoa" id="MESCA001158-RA">
    <property type="protein sequence ID" value="MESCA001158-PA"/>
    <property type="gene ID" value="MESCA001158"/>
</dbReference>
<evidence type="ECO:0000313" key="2">
    <source>
        <dbReference type="Proteomes" id="UP000015102"/>
    </source>
</evidence>
<dbReference type="AlphaFoldDB" id="T1GCY5"/>
<dbReference type="EMBL" id="CAQQ02141649">
    <property type="status" value="NOT_ANNOTATED_CDS"/>
    <property type="molecule type" value="Genomic_DNA"/>
</dbReference>
<protein>
    <submittedName>
        <fullName evidence="1">Uncharacterized protein</fullName>
    </submittedName>
</protein>
<sequence length="30" mass="3649">MIKSDFSNLFCLCFNYSLREMEPKRVLLNH</sequence>
<reference evidence="2" key="1">
    <citation type="submission" date="2013-02" db="EMBL/GenBank/DDBJ databases">
        <authorList>
            <person name="Hughes D."/>
        </authorList>
    </citation>
    <scope>NUCLEOTIDE SEQUENCE</scope>
    <source>
        <strain>Durham</strain>
        <strain evidence="2">NC isolate 2 -- Noor lab</strain>
    </source>
</reference>
<accession>T1GCY5</accession>
<dbReference type="Proteomes" id="UP000015102">
    <property type="component" value="Unassembled WGS sequence"/>
</dbReference>